<dbReference type="GO" id="GO:0004674">
    <property type="term" value="F:protein serine/threonine kinase activity"/>
    <property type="evidence" value="ECO:0007669"/>
    <property type="project" value="UniProtKB-KW"/>
</dbReference>
<reference evidence="3 4" key="1">
    <citation type="submission" date="2024-10" db="EMBL/GenBank/DDBJ databases">
        <authorList>
            <person name="Kim D."/>
        </authorList>
    </citation>
    <scope>NUCLEOTIDE SEQUENCE [LARGE SCALE GENOMIC DNA]</scope>
    <source>
        <strain evidence="3">Taebaek</strain>
    </source>
</reference>
<organism evidence="3 4">
    <name type="scientific">Heterodera schachtii</name>
    <name type="common">Sugarbeet cyst nematode worm</name>
    <name type="synonym">Tylenchus schachtii</name>
    <dbReference type="NCBI Taxonomy" id="97005"/>
    <lineage>
        <taxon>Eukaryota</taxon>
        <taxon>Metazoa</taxon>
        <taxon>Ecdysozoa</taxon>
        <taxon>Nematoda</taxon>
        <taxon>Chromadorea</taxon>
        <taxon>Rhabditida</taxon>
        <taxon>Tylenchina</taxon>
        <taxon>Tylenchomorpha</taxon>
        <taxon>Tylenchoidea</taxon>
        <taxon>Heteroderidae</taxon>
        <taxon>Heteroderinae</taxon>
        <taxon>Heterodera</taxon>
    </lineage>
</organism>
<dbReference type="AlphaFoldDB" id="A0ABD2K114"/>
<dbReference type="PROSITE" id="PS50011">
    <property type="entry name" value="PROTEIN_KINASE_DOM"/>
    <property type="match status" value="1"/>
</dbReference>
<name>A0ABD2K114_HETSC</name>
<dbReference type="SUPFAM" id="SSF56112">
    <property type="entry name" value="Protein kinase-like (PK-like)"/>
    <property type="match status" value="1"/>
</dbReference>
<accession>A0ABD2K114</accession>
<keyword evidence="1" id="KW-0547">Nucleotide-binding</keyword>
<feature type="domain" description="Protein kinase" evidence="2">
    <location>
        <begin position="1"/>
        <end position="202"/>
    </location>
</feature>
<evidence type="ECO:0000313" key="3">
    <source>
        <dbReference type="EMBL" id="KAL3096586.1"/>
    </source>
</evidence>
<keyword evidence="4" id="KW-1185">Reference proteome</keyword>
<dbReference type="Gene3D" id="1.10.510.10">
    <property type="entry name" value="Transferase(Phosphotransferase) domain 1"/>
    <property type="match status" value="1"/>
</dbReference>
<dbReference type="InterPro" id="IPR000719">
    <property type="entry name" value="Prot_kinase_dom"/>
</dbReference>
<dbReference type="PANTHER" id="PTHR22967:SF105">
    <property type="entry name" value="CYCLIN-G-ASSOCIATED KINASE"/>
    <property type="match status" value="1"/>
</dbReference>
<evidence type="ECO:0000313" key="4">
    <source>
        <dbReference type="Proteomes" id="UP001620645"/>
    </source>
</evidence>
<dbReference type="GO" id="GO:0005524">
    <property type="term" value="F:ATP binding"/>
    <property type="evidence" value="ECO:0007669"/>
    <property type="project" value="UniProtKB-KW"/>
</dbReference>
<dbReference type="InterPro" id="IPR036869">
    <property type="entry name" value="J_dom_sf"/>
</dbReference>
<evidence type="ECO:0000259" key="2">
    <source>
        <dbReference type="PROSITE" id="PS50011"/>
    </source>
</evidence>
<sequence length="202" mass="22785">MISEELNSGETISDEMIDAKSHPLVGQTLTIGHHSYAVRSLLAECGYALVFAVCKILYATAQAINHMHDRNPPITQRDIKIENLLFDAHGHIKMCDFGGATTEIYRPCDEWSALVRSQVEEEIAKFTTPMYRAPEVLDTYRNFPIGPAQDIWVKKQYRPRLAGRSPNKLVYSVHEQLAKAIFTELNDAWTEFQKNASVSTAS</sequence>
<dbReference type="Proteomes" id="UP001620645">
    <property type="component" value="Unassembled WGS sequence"/>
</dbReference>
<evidence type="ECO:0000256" key="1">
    <source>
        <dbReference type="ARBA" id="ARBA00022741"/>
    </source>
</evidence>
<comment type="caution">
    <text evidence="3">The sequence shown here is derived from an EMBL/GenBank/DDBJ whole genome shotgun (WGS) entry which is preliminary data.</text>
</comment>
<gene>
    <name evidence="3" type="ORF">niasHS_004958</name>
</gene>
<dbReference type="PANTHER" id="PTHR22967">
    <property type="entry name" value="SERINE/THREONINE PROTEIN KINASE"/>
    <property type="match status" value="1"/>
</dbReference>
<proteinExistence type="predicted"/>
<dbReference type="InterPro" id="IPR011009">
    <property type="entry name" value="Kinase-like_dom_sf"/>
</dbReference>
<dbReference type="EMBL" id="JBICCN010000063">
    <property type="protein sequence ID" value="KAL3096586.1"/>
    <property type="molecule type" value="Genomic_DNA"/>
</dbReference>
<protein>
    <recommendedName>
        <fullName evidence="2">Protein kinase domain-containing protein</fullName>
    </recommendedName>
</protein>
<dbReference type="Pfam" id="PF00069">
    <property type="entry name" value="Pkinase"/>
    <property type="match status" value="1"/>
</dbReference>
<dbReference type="Gene3D" id="1.10.287.110">
    <property type="entry name" value="DnaJ domain"/>
    <property type="match status" value="1"/>
</dbReference>